<dbReference type="OrthoDB" id="39449at2759"/>
<evidence type="ECO:0000256" key="7">
    <source>
        <dbReference type="ARBA" id="ARBA00023152"/>
    </source>
</evidence>
<dbReference type="GO" id="GO:0046166">
    <property type="term" value="P:glyceraldehyde-3-phosphate biosynthetic process"/>
    <property type="evidence" value="ECO:0007669"/>
    <property type="project" value="TreeGrafter"/>
</dbReference>
<dbReference type="FunFam" id="3.20.20.70:FF:000016">
    <property type="entry name" value="Triosephosphate isomerase"/>
    <property type="match status" value="1"/>
</dbReference>
<evidence type="ECO:0000256" key="5">
    <source>
        <dbReference type="ARBA" id="ARBA00022432"/>
    </source>
</evidence>
<dbReference type="Pfam" id="PF08450">
    <property type="entry name" value="SGL"/>
    <property type="match status" value="1"/>
</dbReference>
<gene>
    <name evidence="13" type="ORF">IV203_006955</name>
</gene>
<feature type="domain" description="SMP-30/Gluconolactonase/LRE-like region" evidence="12">
    <location>
        <begin position="364"/>
        <end position="621"/>
    </location>
</feature>
<dbReference type="EMBL" id="JAGRRH010000025">
    <property type="protein sequence ID" value="KAG7341863.1"/>
    <property type="molecule type" value="Genomic_DNA"/>
</dbReference>
<dbReference type="AlphaFoldDB" id="A0A9K3PBZ1"/>
<dbReference type="InterPro" id="IPR013658">
    <property type="entry name" value="SGL"/>
</dbReference>
<evidence type="ECO:0000313" key="13">
    <source>
        <dbReference type="EMBL" id="KAG7341863.1"/>
    </source>
</evidence>
<reference evidence="13" key="1">
    <citation type="journal article" date="2021" name="Sci. Rep.">
        <title>Diploid genomic architecture of Nitzschia inconspicua, an elite biomass production diatom.</title>
        <authorList>
            <person name="Oliver A."/>
            <person name="Podell S."/>
            <person name="Pinowska A."/>
            <person name="Traller J.C."/>
            <person name="Smith S.R."/>
            <person name="McClure R."/>
            <person name="Beliaev A."/>
            <person name="Bohutskyi P."/>
            <person name="Hill E.A."/>
            <person name="Rabines A."/>
            <person name="Zheng H."/>
            <person name="Allen L.Z."/>
            <person name="Kuo A."/>
            <person name="Grigoriev I.V."/>
            <person name="Allen A.E."/>
            <person name="Hazlebeck D."/>
            <person name="Allen E.E."/>
        </authorList>
    </citation>
    <scope>NUCLEOTIDE SEQUENCE</scope>
    <source>
        <strain evidence="13">Hildebrandi</strain>
    </source>
</reference>
<name>A0A9K3PBZ1_9STRA</name>
<accession>A0A9K3PBZ1</accession>
<dbReference type="PANTHER" id="PTHR21139:SF42">
    <property type="entry name" value="TRIOSEPHOSPHATE ISOMERASE"/>
    <property type="match status" value="1"/>
</dbReference>
<dbReference type="GO" id="GO:0006096">
    <property type="term" value="P:glycolytic process"/>
    <property type="evidence" value="ECO:0007669"/>
    <property type="project" value="UniProtKB-KW"/>
</dbReference>
<dbReference type="GO" id="GO:0019563">
    <property type="term" value="P:glycerol catabolic process"/>
    <property type="evidence" value="ECO:0007669"/>
    <property type="project" value="TreeGrafter"/>
</dbReference>
<evidence type="ECO:0000256" key="2">
    <source>
        <dbReference type="ARBA" id="ARBA00004742"/>
    </source>
</evidence>
<evidence type="ECO:0000256" key="6">
    <source>
        <dbReference type="ARBA" id="ARBA00022490"/>
    </source>
</evidence>
<keyword evidence="8 13" id="KW-0413">Isomerase</keyword>
<proteinExistence type="inferred from homology"/>
<feature type="region of interest" description="Disordered" evidence="11">
    <location>
        <begin position="649"/>
        <end position="680"/>
    </location>
</feature>
<evidence type="ECO:0000313" key="14">
    <source>
        <dbReference type="Proteomes" id="UP000693970"/>
    </source>
</evidence>
<comment type="pathway">
    <text evidence="1">Carbohydrate degradation; glycolysis; D-glyceraldehyde 3-phosphate from glycerone phosphate: step 1/1.</text>
</comment>
<dbReference type="PROSITE" id="PS51440">
    <property type="entry name" value="TIM_2"/>
    <property type="match status" value="1"/>
</dbReference>
<dbReference type="HAMAP" id="MF_00147_B">
    <property type="entry name" value="TIM_B"/>
    <property type="match status" value="1"/>
</dbReference>
<dbReference type="Pfam" id="PF00121">
    <property type="entry name" value="TIM"/>
    <property type="match status" value="1"/>
</dbReference>
<keyword evidence="14" id="KW-1185">Reference proteome</keyword>
<dbReference type="NCBIfam" id="TIGR00419">
    <property type="entry name" value="tim"/>
    <property type="match status" value="1"/>
</dbReference>
<dbReference type="CDD" id="cd00311">
    <property type="entry name" value="TIM"/>
    <property type="match status" value="1"/>
</dbReference>
<evidence type="ECO:0000256" key="11">
    <source>
        <dbReference type="SAM" id="MobiDB-lite"/>
    </source>
</evidence>
<keyword evidence="5" id="KW-0312">Gluconeogenesis</keyword>
<evidence type="ECO:0000256" key="3">
    <source>
        <dbReference type="ARBA" id="ARBA00007422"/>
    </source>
</evidence>
<comment type="function">
    <text evidence="10">Catalyzes the interconversion of glyceraldehyde 3-phosphate and dihydroxyacetone phosphate in the glycolytic and gluconeogenic pathways.</text>
</comment>
<dbReference type="Proteomes" id="UP000693970">
    <property type="component" value="Unassembled WGS sequence"/>
</dbReference>
<dbReference type="GO" id="GO:0006094">
    <property type="term" value="P:gluconeogenesis"/>
    <property type="evidence" value="ECO:0007669"/>
    <property type="project" value="UniProtKB-KW"/>
</dbReference>
<feature type="compositionally biased region" description="Polar residues" evidence="11">
    <location>
        <begin position="649"/>
        <end position="667"/>
    </location>
</feature>
<dbReference type="EC" id="5.3.1.1" evidence="4"/>
<evidence type="ECO:0000256" key="9">
    <source>
        <dbReference type="ARBA" id="ARBA00052432"/>
    </source>
</evidence>
<dbReference type="GO" id="GO:0004807">
    <property type="term" value="F:triose-phosphate isomerase activity"/>
    <property type="evidence" value="ECO:0007669"/>
    <property type="project" value="UniProtKB-EC"/>
</dbReference>
<evidence type="ECO:0000259" key="12">
    <source>
        <dbReference type="Pfam" id="PF08450"/>
    </source>
</evidence>
<protein>
    <recommendedName>
        <fullName evidence="4">triose-phosphate isomerase</fullName>
        <ecNumber evidence="4">5.3.1.1</ecNumber>
    </recommendedName>
</protein>
<evidence type="ECO:0000256" key="1">
    <source>
        <dbReference type="ARBA" id="ARBA00004680"/>
    </source>
</evidence>
<dbReference type="InterPro" id="IPR022896">
    <property type="entry name" value="TrioseP_Isoase_bac/euk"/>
</dbReference>
<dbReference type="InterPro" id="IPR000652">
    <property type="entry name" value="Triosephosphate_isomerase"/>
</dbReference>
<organism evidence="13 14">
    <name type="scientific">Nitzschia inconspicua</name>
    <dbReference type="NCBI Taxonomy" id="303405"/>
    <lineage>
        <taxon>Eukaryota</taxon>
        <taxon>Sar</taxon>
        <taxon>Stramenopiles</taxon>
        <taxon>Ochrophyta</taxon>
        <taxon>Bacillariophyta</taxon>
        <taxon>Bacillariophyceae</taxon>
        <taxon>Bacillariophycidae</taxon>
        <taxon>Bacillariales</taxon>
        <taxon>Bacillariaceae</taxon>
        <taxon>Nitzschia</taxon>
    </lineage>
</organism>
<dbReference type="PANTHER" id="PTHR21139">
    <property type="entry name" value="TRIOSEPHOSPHATE ISOMERASE"/>
    <property type="match status" value="1"/>
</dbReference>
<evidence type="ECO:0000256" key="8">
    <source>
        <dbReference type="ARBA" id="ARBA00023235"/>
    </source>
</evidence>
<comment type="similarity">
    <text evidence="3">Belongs to the triosephosphate isomerase family.</text>
</comment>
<evidence type="ECO:0000256" key="10">
    <source>
        <dbReference type="ARBA" id="ARBA00056661"/>
    </source>
</evidence>
<comment type="pathway">
    <text evidence="2">Carbohydrate biosynthesis; gluconeogenesis.</text>
</comment>
<sequence length="680" mass="74364">MTKTMKVNARYSDATGSWAIRQWWKWFSLLAILSESSAFVDIRNFPRHPIGSHHALRSSQLRNIGNYNIWYSDSFSKNTPKRVPVIAGNWKLNPNTLSEATNLLKLIASNFLYHRSASDPEVVIFPPYPFLMPALELLEGTGIKVGAQNCALQESPGAFTGEVSASMIRSMGCDYVMLGHSERRTLFGETDAKINAKAHLCLKQPGLGIILCIGETLEEYQSNLLESVVEMQLKKGLAGLKAEDISSSSLIIAYEPCWAINTGIAATPQQANTAHMAVRRTLTKLFGADVAQSIRIQYGGSVKPDNIEDLMAMPEIDGALVGGASLTADGFTRIVDGAVSISSSFSAIPRELTARECLPTKNVLGESPVWSERDQCLYWVSAPEEEVWTWNLVDPPYRRLMGTVLGCVALKAGDPGSIVLGGERAILELTMSPTTTDFASGPAVLCDRPDLASMTRPNDGRVDRQGRLVFGMYNNYHRSGASEGSNNAGLYRLDANLQYEKLLDYDFRVSNCICFSSNGETMFFCDTPTRKVYAFDYPKERGGMLTNRRLIWSVPSNLDGAPDGAQVDANGCIWIALSGAGRVVRVNPSTGMIDCVVHLPVRSPTSCTFGGPNLDELFITTRGPDGGGLYRVKMPHGIRGLPEPEFQLGTNGQMISRSPPSASTTGHSPRKDYTWWNKGS</sequence>
<reference evidence="13" key="2">
    <citation type="submission" date="2021-04" db="EMBL/GenBank/DDBJ databases">
        <authorList>
            <person name="Podell S."/>
        </authorList>
    </citation>
    <scope>NUCLEOTIDE SEQUENCE</scope>
    <source>
        <strain evidence="13">Hildebrandi</strain>
    </source>
</reference>
<keyword evidence="7" id="KW-0324">Glycolysis</keyword>
<comment type="caution">
    <text evidence="13">The sequence shown here is derived from an EMBL/GenBank/DDBJ whole genome shotgun (WGS) entry which is preliminary data.</text>
</comment>
<dbReference type="GO" id="GO:0005829">
    <property type="term" value="C:cytosol"/>
    <property type="evidence" value="ECO:0007669"/>
    <property type="project" value="TreeGrafter"/>
</dbReference>
<comment type="catalytic activity">
    <reaction evidence="9">
        <text>D-glyceraldehyde 3-phosphate = dihydroxyacetone phosphate</text>
        <dbReference type="Rhea" id="RHEA:18585"/>
        <dbReference type="ChEBI" id="CHEBI:57642"/>
        <dbReference type="ChEBI" id="CHEBI:59776"/>
        <dbReference type="EC" id="5.3.1.1"/>
    </reaction>
    <physiologicalReaction direction="left-to-right" evidence="9">
        <dbReference type="Rhea" id="RHEA:18586"/>
    </physiologicalReaction>
</comment>
<keyword evidence="6" id="KW-0963">Cytoplasm</keyword>
<evidence type="ECO:0000256" key="4">
    <source>
        <dbReference type="ARBA" id="ARBA00011940"/>
    </source>
</evidence>